<feature type="region of interest" description="Disordered" evidence="2">
    <location>
        <begin position="3267"/>
        <end position="3297"/>
    </location>
</feature>
<dbReference type="Pfam" id="PF02259">
    <property type="entry name" value="FAT"/>
    <property type="match status" value="1"/>
</dbReference>
<evidence type="ECO:0000313" key="7">
    <source>
        <dbReference type="Proteomes" id="UP000708208"/>
    </source>
</evidence>
<dbReference type="GO" id="GO:0006355">
    <property type="term" value="P:regulation of DNA-templated transcription"/>
    <property type="evidence" value="ECO:0007669"/>
    <property type="project" value="TreeGrafter"/>
</dbReference>
<evidence type="ECO:0000256" key="1">
    <source>
        <dbReference type="ARBA" id="ARBA00007234"/>
    </source>
</evidence>
<comment type="similarity">
    <text evidence="1">Belongs to the PI3/PI4-kinase family. TRA1 subfamily.</text>
</comment>
<dbReference type="GO" id="GO:0005634">
    <property type="term" value="C:nucleus"/>
    <property type="evidence" value="ECO:0007669"/>
    <property type="project" value="TreeGrafter"/>
</dbReference>
<gene>
    <name evidence="6" type="ORF">AFUS01_LOCUS11018</name>
</gene>
<dbReference type="Proteomes" id="UP000708208">
    <property type="component" value="Unassembled WGS sequence"/>
</dbReference>
<evidence type="ECO:0000313" key="6">
    <source>
        <dbReference type="EMBL" id="CAG7721830.1"/>
    </source>
</evidence>
<accession>A0A8J2P1A2</accession>
<reference evidence="6" key="1">
    <citation type="submission" date="2021-06" db="EMBL/GenBank/DDBJ databases">
        <authorList>
            <person name="Hodson N. C."/>
            <person name="Mongue J. A."/>
            <person name="Jaron S. K."/>
        </authorList>
    </citation>
    <scope>NUCLEOTIDE SEQUENCE</scope>
</reference>
<dbReference type="Pfam" id="PF00454">
    <property type="entry name" value="PI3_PI4_kinase"/>
    <property type="match status" value="1"/>
</dbReference>
<feature type="domain" description="PI3K/PI4K catalytic" evidence="3">
    <location>
        <begin position="3500"/>
        <end position="3822"/>
    </location>
</feature>
<dbReference type="PROSITE" id="PS50290">
    <property type="entry name" value="PI3_4_KINASE_3"/>
    <property type="match status" value="1"/>
</dbReference>
<dbReference type="SMART" id="SM00146">
    <property type="entry name" value="PI3Kc"/>
    <property type="match status" value="1"/>
</dbReference>
<dbReference type="Pfam" id="PF20175">
    <property type="entry name" value="Tra1_central"/>
    <property type="match status" value="1"/>
</dbReference>
<dbReference type="SMART" id="SM01343">
    <property type="entry name" value="FATC"/>
    <property type="match status" value="1"/>
</dbReference>
<evidence type="ECO:0008006" key="8">
    <source>
        <dbReference type="Google" id="ProtNLM"/>
    </source>
</evidence>
<dbReference type="PANTHER" id="PTHR11139:SF1">
    <property type="entry name" value="TRANSFORMATION_TRANSCRIPTION DOMAIN-ASSOCIATED PROTEIN"/>
    <property type="match status" value="1"/>
</dbReference>
<comment type="caution">
    <text evidence="6">The sequence shown here is derived from an EMBL/GenBank/DDBJ whole genome shotgun (WGS) entry which is preliminary data.</text>
</comment>
<sequence length="3862" mass="437508">MEHHLSVLPTLVDPTVKDDAKVKTAQDINENFETILASPYYHQFVENGVPLFLKYLQEGEPQFVAEFASQQARKSVLEILHRLPPTDVLRPYVKQILNTTFKLIEIDNEENVVICLRIIIELHKQYRPPFSPDVQQFLLFVKKVYTDLKSHMEKIFEPKIPIKIKDINDINVSSTLDEIYSATSFQSDKKAPDGSIISYNVLPKSSNSLKVLQELPIIVVLMYQIYKSNVHQEVAEFIPIVMNTITLQPSDQQRSSPNFNKEVLVEFMGAQVKTLSFLAYIIKLYQDLVVQHSDLLVQGLINLLNLCPMEVASLRRELFIAARHIMATELRFKFVPHMEELFNEDVLLGRGWTVNETMRPLAYSTLADLVHHVRQHLSLPELNRAVMFFACHVHDDSLPLSIQTMSCKLIFNLVESIRLKTEADGGNGRDILMRMLEVLVLKFRVFAEVHVPYFLDRYGTLAVTQPISAAQKKLEQKALKDTPDDDVFTKSDLDGVKEEPKRFGSSPIASLNTYSFTECRTLIKTVVCAIKTISWGIASCKGPGSETTPASQSTYKQFLPKETEIYLKLMRWGLKSVDIYSVNGPTTTTATTSTATPPTRQVSQGVRSKEEKEVLEHFAGSFTLLNTYTFREIFTVTIDFMVERIYENSALQVVANNLLANPSTSAIFATILVEYLLNKMPEMGEDVEKSNLYLRLFKLVFGSVSLFPAENEQMLRPHLRDIVNRSMELALNAKDPYNYFLLLRALFRSIGGGSHDLLYQEFLPLLPSLLQGLNNLQSGLHKQHMKDLFVELCLTVPVRLSSLLPYLPMLMDPLVSALNGSPTLVSQGLRTLELCVDNLQPEFLYEHIQPVRADLMQALWRTLRTSADPTATVAFRILGKFGGSNRKMLVEPQKLEHGDKNVIGPCAQLVFPDHKMPVLLPFEKAVECAVNLLKPSVTADIHYKKNAWQLLKLYLMAGVNFEGDRFAINKITLDRANCESEIVHIPNINNMAIYRYLDERNRQTFAAAITGMLFATNVKEIRKDVYGFIVPFLRHLSMVACAMQVGPHAGKYTTGMDPYVFFDGIAQVLASEEKEMKRPALFALAVIMNCAINIVGSKERACFLPMVELITEKMCALCYERAWYAKMGGCEAIGYFLEKMSTKWIFTHQYVIIKAMFFVLTDLTGEVSSGAVDKAKENVDQVLRICALNRDPSVAALRQKALTDCTLEFVKQLTSPITNLRDQSMKCLELLAELEEKSLHDIIKPHRDVLADTVPPKKHLIRHQSVQSQLGLLNGNTFCMNIRPKLFSADLSVQEHRIFISELVALCEADDAGLLKLPCYKNVTNLIPVRIAVIRVLACVNITGAFKDKIVSIFMKALCNSNHELQKAAFESLKKFGEENKIDMEPVQAAIRPLLGSLSQMRTISSPILYQISYLYKLYPQIVSEKVWEQLLQILRKVLEIALVNHSKNPVRSGAHDLKLAVLILSLYPMIETGSARFVEPICKLVLQAEKALLLCEGNPLRAPVMKFLKLLPQDYLKLVFCMPYITSPEWNRFFLYFLNHSEGDTIRKTLLSNTGNLLHCLKIKKNPVLPLITVSTTAQNTTANLVNHPISADDQVEIQYLAVSALSILCSHKPDWIVTGAGTLEIIEILKDIWESSDYQVVNVSAGATGVTNSLIGGKFNVQTWNEPYMVVNMLLMYYKGHVDEVDLLFKLLLAFTSRAVSQFQFLRDYLEKEVASFPIPWKRKVFFRFVEKFHDKEYPDELKAKIMQYVIIPCMTHCFEKGQGDELIGSKPMPDTDNPNNIVSVFLEQIIDPENTSSMADCVRIMVCQVGCLLVEQAAPHIHDASNKKQGLKLRRLMTWAWPCLLSKTCVDSSTKYYGHLLLSQIIAKFAIHKRIVLQVFHSLLKASAIDAKGVVKQALEILTPALPSRMEDGNTMLIHWTKKILVEEGHALAQLMHILQLIVRQWKVYYPVRHMLINHMVNAIQRLSFTATSTFEHRKLAVELAEVIIKWDLDRIRAMSDEPPEPKRLRTSKGDPKSFDRQHTDSVTNFLLRMACQVNEVNGTAGSASDLLSKRCVSLVKVVLKKEMWLNSELKLGWFDKLFASLDSTQVNYPNICTALELLTFVIGLLSKEAVLEHFKGLQKGISACMNSQNTKVIRATHSLMTKLFSIFPTEYPGVNSTGVGKHDELETLYTNVSKVIYEGLVNYEKIQTANPSALQGSIMMLKAACTNNPCYIDRLITPFTKVLLKITREHLTPGGTDAALGTELLILSLDLVKNRVGVMGVDMRKGFIGTVLVALIEKSTDPKVMQAIIKMLDEWMRNKNPIVINQGPSIREKCILLVKMMQNVEKRFSHDQELLAMYLELINFIYRDEHLKGTELNSKLEGAFLAGLRCSQAQIRSQFFQVFDASIRRRLHDRVMYILCSQNWEAMGPYYWIKQCEELLLSTAADVKLDVHPVDSKMGSISDTDSQSSHDELAVMQTGVDPELPFVQNLETNLNILQKIDETNESKVSEVVTELEDSFLNMGWNDPESTTANVKTILFKQAKFRSLAANPRLVDFITSLVQLCHHDTQLAEKVWIAFFPRAWKIFSEKQQLALANEMIPFLCSGVHIHQQNCMPSALNTFVEALCQCVPSVSMRPCVLYYLGKTHNLWHRMGLLLEQMALESGSPSQQIKSKKDTNVVDCYDFEPSANLASPATATVQQQEVLDSLSDLYTALKEDDLWAGLWQRRAKYPETNIGVAFEQQGFYEKAQAAYELAMSKAKVDFNAVSASTTLFPEFRLWEEHWIKCSKELNQWDCVLEYATTKGGASPALALDAGWRSNPNWTLMKDALTQIEFSCAKDMAWKIHLYRGYVAICSGEDQNLGIVERYVETATQLSIKEWRKLPHLISNVHVGILQAAQQIVELHEATQIHQGLIMGRANTLHDMKAVVKTWRNRLPCISDDLSHWSDIFSWRYIHYQFIANHFDGVNVGGDQAGNQTMLGVHASAQAICHFGKVVRKHNLCSVALQALTKIYNIPSVPIVDCFAKIKQQVKCYIQQAQVLGRNELQEALDIVESTNLKYFSKEMTAEFFALKGLLLSQIGRTDEANKSFSAACQLHESLHKAWGFWGDYLESSFTRDSRQLQVGVAAITAFMHACRHQNEPKARKYIAKILWLLMYDDEKGTLCDAVDKYASGVPPIQWLPWVPQLLTCLVRLDGKMVLNLLNAVGRMYPQAVYFPIRTLYLTLKIEQREKNRTAELAANAKANQLANSANNQSATPGGFAASSGNAAGDVQIKVEADANSRTAGSSGSGSSTPISQQQPQQPEAQAIKATPSMWRCSRIMHMQRDLHPTVLSSLEGIVDQIIWFRENWYEEVLRQLKMGLAKCYAVAFENRSAVLEATITPQLQNFVRKLVSTFGHASPNTQSTSGTPTIEALLRRSTVQDPSFQQMKYQFTVDFDSSLPGAQKLHNLITKLKKWIKILETKTKMFPKSFLMEDRYRFLQNFNSQVADIELPGEFLIPKHAHYYVKIARFLPRIEVVQKHNTSTRRIFIRGHNGKIYPYLIVNDSGLSDARREERVLQLIRMLNHYLSRQKVTARHNLRFTVPKVVAVSPQMRVVEDNPSSLSLLDIFKLNCIRRSVEFDSAIARYYERIAAIQTRGAQVSHQVLREILREIQANMVPRTMMKEWALNCFSPSDYWMFRKIFTLQLTLLGFAEYALHLTRLNPEMMYVHQDSGMVNIAYFKFDIDDVTGELESNRPVPFRLTPNISEFITPFGVNGPMVSRMISVARCLVYPNYKFQAILRAILRDEMIFWLKKKQDDRDVLTASATSRDSAFADSDADAVINMVTKSVNAIMNRLQSLSTFDGVESKVSTLVAAANSHDNLCRMDPAWHPWL</sequence>
<dbReference type="OrthoDB" id="5570127at2759"/>
<dbReference type="InterPro" id="IPR046805">
    <property type="entry name" value="Tra1_ring"/>
</dbReference>
<evidence type="ECO:0000259" key="5">
    <source>
        <dbReference type="PROSITE" id="PS51190"/>
    </source>
</evidence>
<dbReference type="InterPro" id="IPR046807">
    <property type="entry name" value="Tra1_central"/>
</dbReference>
<protein>
    <recommendedName>
        <fullName evidence="8">Transformation/transcription domain-associated protein</fullName>
    </recommendedName>
</protein>
<feature type="region of interest" description="Disordered" evidence="2">
    <location>
        <begin position="587"/>
        <end position="606"/>
    </location>
</feature>
<evidence type="ECO:0000259" key="3">
    <source>
        <dbReference type="PROSITE" id="PS50290"/>
    </source>
</evidence>
<dbReference type="Pfam" id="PF20206">
    <property type="entry name" value="Tra1_ring"/>
    <property type="match status" value="1"/>
</dbReference>
<dbReference type="PANTHER" id="PTHR11139">
    <property type="entry name" value="ATAXIA TELANGIECTASIA MUTATED ATM -RELATED"/>
    <property type="match status" value="1"/>
</dbReference>
<dbReference type="InterPro" id="IPR014009">
    <property type="entry name" value="PIK_FAT"/>
</dbReference>
<dbReference type="GO" id="GO:0035267">
    <property type="term" value="C:NuA4 histone acetyltransferase complex"/>
    <property type="evidence" value="ECO:0007669"/>
    <property type="project" value="TreeGrafter"/>
</dbReference>
<feature type="compositionally biased region" description="Low complexity" evidence="2">
    <location>
        <begin position="587"/>
        <end position="599"/>
    </location>
</feature>
<dbReference type="GO" id="GO:0000124">
    <property type="term" value="C:SAGA complex"/>
    <property type="evidence" value="ECO:0007669"/>
    <property type="project" value="TreeGrafter"/>
</dbReference>
<dbReference type="PROSITE" id="PS51189">
    <property type="entry name" value="FAT"/>
    <property type="match status" value="1"/>
</dbReference>
<dbReference type="InterPro" id="IPR000403">
    <property type="entry name" value="PI3/4_kinase_cat_dom"/>
</dbReference>
<dbReference type="GO" id="GO:0006281">
    <property type="term" value="P:DNA repair"/>
    <property type="evidence" value="ECO:0007669"/>
    <property type="project" value="TreeGrafter"/>
</dbReference>
<organism evidence="6 7">
    <name type="scientific">Allacma fusca</name>
    <dbReference type="NCBI Taxonomy" id="39272"/>
    <lineage>
        <taxon>Eukaryota</taxon>
        <taxon>Metazoa</taxon>
        <taxon>Ecdysozoa</taxon>
        <taxon>Arthropoda</taxon>
        <taxon>Hexapoda</taxon>
        <taxon>Collembola</taxon>
        <taxon>Symphypleona</taxon>
        <taxon>Sminthuridae</taxon>
        <taxon>Allacma</taxon>
    </lineage>
</organism>
<name>A0A8J2P1A2_9HEXA</name>
<feature type="compositionally biased region" description="Low complexity" evidence="2">
    <location>
        <begin position="3272"/>
        <end position="3295"/>
    </location>
</feature>
<feature type="region of interest" description="Disordered" evidence="2">
    <location>
        <begin position="2005"/>
        <end position="2024"/>
    </location>
</feature>
<dbReference type="InterPro" id="IPR003151">
    <property type="entry name" value="PIK-rel_kinase_FAT"/>
</dbReference>
<dbReference type="PROSITE" id="PS51190">
    <property type="entry name" value="FATC"/>
    <property type="match status" value="1"/>
</dbReference>
<keyword evidence="7" id="KW-1185">Reference proteome</keyword>
<dbReference type="EMBL" id="CAJVCH010083245">
    <property type="protein sequence ID" value="CAG7721830.1"/>
    <property type="molecule type" value="Genomic_DNA"/>
</dbReference>
<evidence type="ECO:0000259" key="4">
    <source>
        <dbReference type="PROSITE" id="PS51189"/>
    </source>
</evidence>
<dbReference type="InterPro" id="IPR003152">
    <property type="entry name" value="FATC_dom"/>
</dbReference>
<proteinExistence type="inferred from homology"/>
<dbReference type="InterPro" id="IPR050517">
    <property type="entry name" value="DDR_Repair_Kinase"/>
</dbReference>
<evidence type="ECO:0000256" key="2">
    <source>
        <dbReference type="SAM" id="MobiDB-lite"/>
    </source>
</evidence>
<feature type="domain" description="FAT" evidence="4">
    <location>
        <begin position="2626"/>
        <end position="3211"/>
    </location>
</feature>
<feature type="domain" description="FATC" evidence="5">
    <location>
        <begin position="3830"/>
        <end position="3862"/>
    </location>
</feature>
<dbReference type="CDD" id="cd05163">
    <property type="entry name" value="PIKK_TRRAP"/>
    <property type="match status" value="1"/>
</dbReference>